<evidence type="ECO:0000256" key="5">
    <source>
        <dbReference type="SAM" id="MobiDB-lite"/>
    </source>
</evidence>
<dbReference type="PROSITE" id="PS50931">
    <property type="entry name" value="HTH_LYSR"/>
    <property type="match status" value="1"/>
</dbReference>
<dbReference type="GO" id="GO:0043565">
    <property type="term" value="F:sequence-specific DNA binding"/>
    <property type="evidence" value="ECO:0007669"/>
    <property type="project" value="TreeGrafter"/>
</dbReference>
<evidence type="ECO:0000256" key="4">
    <source>
        <dbReference type="ARBA" id="ARBA00023163"/>
    </source>
</evidence>
<dbReference type="OrthoDB" id="8591238at2"/>
<protein>
    <submittedName>
        <fullName evidence="7">LysR family glycine cleavage system transcriptional activator</fullName>
    </submittedName>
</protein>
<accession>A0A4R6E600</accession>
<dbReference type="SUPFAM" id="SSF53850">
    <property type="entry name" value="Periplasmic binding protein-like II"/>
    <property type="match status" value="1"/>
</dbReference>
<dbReference type="GO" id="GO:0003700">
    <property type="term" value="F:DNA-binding transcription factor activity"/>
    <property type="evidence" value="ECO:0007669"/>
    <property type="project" value="InterPro"/>
</dbReference>
<name>A0A4R6E600_9RHOO</name>
<dbReference type="GO" id="GO:0006351">
    <property type="term" value="P:DNA-templated transcription"/>
    <property type="evidence" value="ECO:0007669"/>
    <property type="project" value="TreeGrafter"/>
</dbReference>
<gene>
    <name evidence="7" type="ORF">C7389_1058</name>
</gene>
<dbReference type="InterPro" id="IPR005119">
    <property type="entry name" value="LysR_subst-bd"/>
</dbReference>
<dbReference type="PANTHER" id="PTHR30537:SF79">
    <property type="entry name" value="TRANSCRIPTIONAL REGULATOR-RELATED"/>
    <property type="match status" value="1"/>
</dbReference>
<sequence length="300" mass="31631">MSRHPASASTPASTPASRQPLLHRLPLPELIAFEAAARLGGFAAAAGELALSQSAVSHRVRQLEAKLGVALFERRGRRVSLSAAGARHAAAVAAQLAALRQQATTLRTAEGERLRIEVAPLFGSRWLLPRLATFRRQHPRLVLEVAPAPLAEADLMIHPETNPRADGVPLQPLRIGAYAAPALAERCSVLLAAGRLTDLPLIHAHGLNWERWLRGALGTGLTPPGGLEVDDPIAAMEAALAGAGALLAPALAAEPLVAQGRLCAIHPWQQEAGQYHGRLSAAGRHKPAAAALLAWLQEQP</sequence>
<comment type="caution">
    <text evidence="7">The sequence shown here is derived from an EMBL/GenBank/DDBJ whole genome shotgun (WGS) entry which is preliminary data.</text>
</comment>
<comment type="similarity">
    <text evidence="1">Belongs to the LysR transcriptional regulatory family.</text>
</comment>
<dbReference type="PRINTS" id="PR00039">
    <property type="entry name" value="HTHLYSR"/>
</dbReference>
<evidence type="ECO:0000256" key="1">
    <source>
        <dbReference type="ARBA" id="ARBA00009437"/>
    </source>
</evidence>
<dbReference type="Proteomes" id="UP000295129">
    <property type="component" value="Unassembled WGS sequence"/>
</dbReference>
<dbReference type="RefSeq" id="WP_133589858.1">
    <property type="nucleotide sequence ID" value="NZ_SNVV01000005.1"/>
</dbReference>
<dbReference type="SUPFAM" id="SSF46785">
    <property type="entry name" value="Winged helix' DNA-binding domain"/>
    <property type="match status" value="1"/>
</dbReference>
<keyword evidence="3" id="KW-0238">DNA-binding</keyword>
<keyword evidence="8" id="KW-1185">Reference proteome</keyword>
<proteinExistence type="inferred from homology"/>
<dbReference type="InterPro" id="IPR000847">
    <property type="entry name" value="LysR_HTH_N"/>
</dbReference>
<keyword evidence="2" id="KW-0805">Transcription regulation</keyword>
<dbReference type="PANTHER" id="PTHR30537">
    <property type="entry name" value="HTH-TYPE TRANSCRIPTIONAL REGULATOR"/>
    <property type="match status" value="1"/>
</dbReference>
<dbReference type="InterPro" id="IPR058163">
    <property type="entry name" value="LysR-type_TF_proteobact-type"/>
</dbReference>
<dbReference type="Pfam" id="PF03466">
    <property type="entry name" value="LysR_substrate"/>
    <property type="match status" value="1"/>
</dbReference>
<feature type="region of interest" description="Disordered" evidence="5">
    <location>
        <begin position="1"/>
        <end position="20"/>
    </location>
</feature>
<organism evidence="7 8">
    <name type="scientific">Azoarcus indigens</name>
    <dbReference type="NCBI Taxonomy" id="29545"/>
    <lineage>
        <taxon>Bacteria</taxon>
        <taxon>Pseudomonadati</taxon>
        <taxon>Pseudomonadota</taxon>
        <taxon>Betaproteobacteria</taxon>
        <taxon>Rhodocyclales</taxon>
        <taxon>Zoogloeaceae</taxon>
        <taxon>Azoarcus</taxon>
    </lineage>
</organism>
<feature type="compositionally biased region" description="Low complexity" evidence="5">
    <location>
        <begin position="1"/>
        <end position="17"/>
    </location>
</feature>
<dbReference type="EMBL" id="SNVV01000005">
    <property type="protein sequence ID" value="TDN53335.1"/>
    <property type="molecule type" value="Genomic_DNA"/>
</dbReference>
<evidence type="ECO:0000256" key="2">
    <source>
        <dbReference type="ARBA" id="ARBA00023015"/>
    </source>
</evidence>
<dbReference type="Gene3D" id="1.10.10.10">
    <property type="entry name" value="Winged helix-like DNA-binding domain superfamily/Winged helix DNA-binding domain"/>
    <property type="match status" value="1"/>
</dbReference>
<dbReference type="InterPro" id="IPR036390">
    <property type="entry name" value="WH_DNA-bd_sf"/>
</dbReference>
<feature type="domain" description="HTH lysR-type" evidence="6">
    <location>
        <begin position="25"/>
        <end position="82"/>
    </location>
</feature>
<dbReference type="InterPro" id="IPR036388">
    <property type="entry name" value="WH-like_DNA-bd_sf"/>
</dbReference>
<reference evidence="7 8" key="1">
    <citation type="submission" date="2019-03" db="EMBL/GenBank/DDBJ databases">
        <title>Genomic Encyclopedia of Type Strains, Phase IV (KMG-IV): sequencing the most valuable type-strain genomes for metagenomic binning, comparative biology and taxonomic classification.</title>
        <authorList>
            <person name="Goeker M."/>
        </authorList>
    </citation>
    <scope>NUCLEOTIDE SEQUENCE [LARGE SCALE GENOMIC DNA]</scope>
    <source>
        <strain evidence="7 8">DSM 12121</strain>
    </source>
</reference>
<evidence type="ECO:0000259" key="6">
    <source>
        <dbReference type="PROSITE" id="PS50931"/>
    </source>
</evidence>
<evidence type="ECO:0000256" key="3">
    <source>
        <dbReference type="ARBA" id="ARBA00023125"/>
    </source>
</evidence>
<dbReference type="Gene3D" id="3.40.190.10">
    <property type="entry name" value="Periplasmic binding protein-like II"/>
    <property type="match status" value="2"/>
</dbReference>
<evidence type="ECO:0000313" key="7">
    <source>
        <dbReference type="EMBL" id="TDN53335.1"/>
    </source>
</evidence>
<keyword evidence="4" id="KW-0804">Transcription</keyword>
<dbReference type="Pfam" id="PF00126">
    <property type="entry name" value="HTH_1"/>
    <property type="match status" value="1"/>
</dbReference>
<evidence type="ECO:0000313" key="8">
    <source>
        <dbReference type="Proteomes" id="UP000295129"/>
    </source>
</evidence>
<dbReference type="AlphaFoldDB" id="A0A4R6E600"/>